<feature type="transmembrane region" description="Helical" evidence="7">
    <location>
        <begin position="132"/>
        <end position="150"/>
    </location>
</feature>
<dbReference type="PANTHER" id="PTHR43652:SF2">
    <property type="entry name" value="BASIC AMINO ACID ANTIPORTER YFCC-RELATED"/>
    <property type="match status" value="1"/>
</dbReference>
<keyword evidence="4" id="KW-0677">Repeat</keyword>
<evidence type="ECO:0000256" key="4">
    <source>
        <dbReference type="ARBA" id="ARBA00022737"/>
    </source>
</evidence>
<keyword evidence="3 7" id="KW-0812">Transmembrane</keyword>
<keyword evidence="2" id="KW-0813">Transport</keyword>
<comment type="subcellular location">
    <subcellularLocation>
        <location evidence="1">Membrane</location>
        <topology evidence="1">Multi-pass membrane protein</topology>
    </subcellularLocation>
</comment>
<feature type="domain" description="Citrate transporter-like" evidence="8">
    <location>
        <begin position="96"/>
        <end position="455"/>
    </location>
</feature>
<dbReference type="InterPro" id="IPR051679">
    <property type="entry name" value="DASS-Related_Transporters"/>
</dbReference>
<evidence type="ECO:0000256" key="5">
    <source>
        <dbReference type="ARBA" id="ARBA00022989"/>
    </source>
</evidence>
<dbReference type="PANTHER" id="PTHR43652">
    <property type="entry name" value="BASIC AMINO ACID ANTIPORTER YFCC-RELATED"/>
    <property type="match status" value="1"/>
</dbReference>
<dbReference type="AlphaFoldDB" id="A0A3L7AEW5"/>
<dbReference type="GO" id="GO:0005886">
    <property type="term" value="C:plasma membrane"/>
    <property type="evidence" value="ECO:0007669"/>
    <property type="project" value="TreeGrafter"/>
</dbReference>
<evidence type="ECO:0000313" key="10">
    <source>
        <dbReference type="Proteomes" id="UP000269692"/>
    </source>
</evidence>
<feature type="transmembrane region" description="Helical" evidence="7">
    <location>
        <begin position="332"/>
        <end position="353"/>
    </location>
</feature>
<evidence type="ECO:0000256" key="7">
    <source>
        <dbReference type="SAM" id="Phobius"/>
    </source>
</evidence>
<feature type="transmembrane region" description="Helical" evidence="7">
    <location>
        <begin position="404"/>
        <end position="430"/>
    </location>
</feature>
<evidence type="ECO:0000256" key="1">
    <source>
        <dbReference type="ARBA" id="ARBA00004141"/>
    </source>
</evidence>
<evidence type="ECO:0000256" key="2">
    <source>
        <dbReference type="ARBA" id="ARBA00022448"/>
    </source>
</evidence>
<feature type="transmembrane region" description="Helical" evidence="7">
    <location>
        <begin position="107"/>
        <end position="126"/>
    </location>
</feature>
<evidence type="ECO:0000256" key="6">
    <source>
        <dbReference type="ARBA" id="ARBA00023136"/>
    </source>
</evidence>
<dbReference type="Pfam" id="PF03600">
    <property type="entry name" value="CitMHS"/>
    <property type="match status" value="1"/>
</dbReference>
<sequence length="512" mass="52730">MAGAHNFPTPGATPAGGCGYIPGPAIPASRSSHGRPNSHDARAAAQRLACPMSRGTLVSPAMLAGLICALGLAGVLAGRFDTTHQLGVLLVCGTTMALFATRALPEYLSALMFFVACIVGGIAPATTVLSGFAGSAVWLVIAGAVMGAALRHTGLAKRLGEALAGRRPMSFPLFLARVVLFGAGLVFLMPSAMGRILLVMPMLEATVAAAGLEARDRRAGAIVLAGMVGTFFPAMAVLPANVPNNVLAGLLETTGIGAPSFAGYLALHYPVLGLAKLALIIAMLAFTYRREPAMPGRQAAPRRLPFAAGEIRLLVVLTITILAWLSDAWHHVSPAWVGMAAAVVCLWPSAGLMPEKGLGAVNLDPIFYVAAVVGVGAVLEASGIGHELAALTGRLVAWGGSDPAVTVLILMAIATALGLLVTIVAVPAILTPIAPGVAAMTGLPVETVAMTQVVGFSTVFLPYQAPPLAVAMQVNPGIGRLLVGFCFRLAILSVFIIWPLNLLWWRVIGWLP</sequence>
<name>A0A3L7AEW5_9HYPH</name>
<proteinExistence type="predicted"/>
<dbReference type="InterPro" id="IPR004680">
    <property type="entry name" value="Cit_transptr-like_dom"/>
</dbReference>
<dbReference type="GO" id="GO:0055085">
    <property type="term" value="P:transmembrane transport"/>
    <property type="evidence" value="ECO:0007669"/>
    <property type="project" value="InterPro"/>
</dbReference>
<feature type="transmembrane region" description="Helical" evidence="7">
    <location>
        <begin position="171"/>
        <end position="189"/>
    </location>
</feature>
<feature type="transmembrane region" description="Helical" evidence="7">
    <location>
        <begin position="306"/>
        <end position="326"/>
    </location>
</feature>
<protein>
    <submittedName>
        <fullName evidence="9">Sodium:sulfate symporter</fullName>
    </submittedName>
</protein>
<feature type="transmembrane region" description="Helical" evidence="7">
    <location>
        <begin position="481"/>
        <end position="504"/>
    </location>
</feature>
<feature type="transmembrane region" description="Helical" evidence="7">
    <location>
        <begin position="261"/>
        <end position="286"/>
    </location>
</feature>
<evidence type="ECO:0000256" key="3">
    <source>
        <dbReference type="ARBA" id="ARBA00022692"/>
    </source>
</evidence>
<keyword evidence="6 7" id="KW-0472">Membrane</keyword>
<gene>
    <name evidence="9" type="ORF">D9R14_12355</name>
</gene>
<organism evidence="9 10">
    <name type="scientific">Xanthobacter tagetidis</name>
    <dbReference type="NCBI Taxonomy" id="60216"/>
    <lineage>
        <taxon>Bacteria</taxon>
        <taxon>Pseudomonadati</taxon>
        <taxon>Pseudomonadota</taxon>
        <taxon>Alphaproteobacteria</taxon>
        <taxon>Hyphomicrobiales</taxon>
        <taxon>Xanthobacteraceae</taxon>
        <taxon>Xanthobacter</taxon>
    </lineage>
</organism>
<reference evidence="9 10" key="1">
    <citation type="submission" date="2018-10" db="EMBL/GenBank/DDBJ databases">
        <title>Xanthobacter tagetidis genome sequencing and assembly.</title>
        <authorList>
            <person name="Maclea K.S."/>
            <person name="Goen A.E."/>
            <person name="Fatima S.A."/>
        </authorList>
    </citation>
    <scope>NUCLEOTIDE SEQUENCE [LARGE SCALE GENOMIC DNA]</scope>
    <source>
        <strain evidence="9 10">ATCC 700314</strain>
    </source>
</reference>
<evidence type="ECO:0000313" key="9">
    <source>
        <dbReference type="EMBL" id="RLP78171.1"/>
    </source>
</evidence>
<feature type="transmembrane region" description="Helical" evidence="7">
    <location>
        <begin position="219"/>
        <end position="241"/>
    </location>
</feature>
<evidence type="ECO:0000259" key="8">
    <source>
        <dbReference type="Pfam" id="PF03600"/>
    </source>
</evidence>
<feature type="transmembrane region" description="Helical" evidence="7">
    <location>
        <begin position="365"/>
        <end position="384"/>
    </location>
</feature>
<accession>A0A3L7AEW5</accession>
<dbReference type="EMBL" id="RCTF01000009">
    <property type="protein sequence ID" value="RLP78171.1"/>
    <property type="molecule type" value="Genomic_DNA"/>
</dbReference>
<keyword evidence="5 7" id="KW-1133">Transmembrane helix</keyword>
<dbReference type="Proteomes" id="UP000269692">
    <property type="component" value="Unassembled WGS sequence"/>
</dbReference>
<keyword evidence="10" id="KW-1185">Reference proteome</keyword>
<comment type="caution">
    <text evidence="9">The sequence shown here is derived from an EMBL/GenBank/DDBJ whole genome shotgun (WGS) entry which is preliminary data.</text>
</comment>
<feature type="transmembrane region" description="Helical" evidence="7">
    <location>
        <begin position="57"/>
        <end position="77"/>
    </location>
</feature>